<keyword evidence="8" id="KW-0378">Hydrolase</keyword>
<dbReference type="AlphaFoldDB" id="A0A829YET1"/>
<evidence type="ECO:0000256" key="11">
    <source>
        <dbReference type="ARBA" id="ARBA00039257"/>
    </source>
</evidence>
<dbReference type="EMBL" id="BLJN01000003">
    <property type="protein sequence ID" value="GFE81301.1"/>
    <property type="molecule type" value="Genomic_DNA"/>
</dbReference>
<evidence type="ECO:0000313" key="15">
    <source>
        <dbReference type="Proteomes" id="UP000445000"/>
    </source>
</evidence>
<keyword evidence="6" id="KW-0963">Cytoplasm</keyword>
<dbReference type="PANTHER" id="PTHR30417">
    <property type="entry name" value="N-ACETYLMURAMOYL-L-ALANINE AMIDASE AMID"/>
    <property type="match status" value="1"/>
</dbReference>
<keyword evidence="10" id="KW-0961">Cell wall biogenesis/degradation</keyword>
<dbReference type="InterPro" id="IPR051206">
    <property type="entry name" value="NAMLAA_amidase_2"/>
</dbReference>
<dbReference type="InterPro" id="IPR036505">
    <property type="entry name" value="Amidase/PGRP_sf"/>
</dbReference>
<evidence type="ECO:0000256" key="3">
    <source>
        <dbReference type="ARBA" id="ARBA00004496"/>
    </source>
</evidence>
<dbReference type="CDD" id="cd06583">
    <property type="entry name" value="PGRP"/>
    <property type="match status" value="1"/>
</dbReference>
<organism evidence="14 15">
    <name type="scientific">Steroidobacter agaridevorans</name>
    <dbReference type="NCBI Taxonomy" id="2695856"/>
    <lineage>
        <taxon>Bacteria</taxon>
        <taxon>Pseudomonadati</taxon>
        <taxon>Pseudomonadota</taxon>
        <taxon>Gammaproteobacteria</taxon>
        <taxon>Steroidobacterales</taxon>
        <taxon>Steroidobacteraceae</taxon>
        <taxon>Steroidobacter</taxon>
    </lineage>
</organism>
<comment type="catalytic activity">
    <reaction evidence="1">
        <text>Hydrolyzes the link between N-acetylmuramoyl residues and L-amino acid residues in certain cell-wall glycopeptides.</text>
        <dbReference type="EC" id="3.5.1.28"/>
    </reaction>
</comment>
<accession>A0A829YET1</accession>
<dbReference type="SMART" id="SM00644">
    <property type="entry name" value="Ami_2"/>
    <property type="match status" value="1"/>
</dbReference>
<gene>
    <name evidence="14" type="primary">ampD</name>
    <name evidence="14" type="ORF">GCM10011487_33010</name>
</gene>
<dbReference type="Proteomes" id="UP000445000">
    <property type="component" value="Unassembled WGS sequence"/>
</dbReference>
<comment type="cofactor">
    <cofactor evidence="2">
        <name>Zn(2+)</name>
        <dbReference type="ChEBI" id="CHEBI:29105"/>
    </cofactor>
</comment>
<sequence length="203" mass="22411">MHFTSPPDALYHHLLTVAAGIDANSGWLRAARQAPSPNFDARPGGILPELIVVHGISLPPDEFGGPWIDRLFTNTLPPAEHPYFEKIKDLNVSSHLLIRRDGEPVQYVPFHERAWHAGASSYQGRERCNDFSVGIELEGADEIPYEPAQYRVLSAVILALCEAYPSLSLARIAGHSDIAPGRKTDPGPAFDWQRLYALLRAIA</sequence>
<evidence type="ECO:0000256" key="6">
    <source>
        <dbReference type="ARBA" id="ARBA00022490"/>
    </source>
</evidence>
<protein>
    <recommendedName>
        <fullName evidence="11">1,6-anhydro-N-acetylmuramyl-L-alanine amidase AmpD</fullName>
        <ecNumber evidence="5">3.5.1.28</ecNumber>
    </recommendedName>
    <alternativeName>
        <fullName evidence="12">N-acetylmuramoyl-L-alanine amidase</fullName>
    </alternativeName>
</protein>
<comment type="subcellular location">
    <subcellularLocation>
        <location evidence="3">Cytoplasm</location>
    </subcellularLocation>
</comment>
<dbReference type="NCBIfam" id="NF008758">
    <property type="entry name" value="PRK11789.1"/>
    <property type="match status" value="1"/>
</dbReference>
<dbReference type="GO" id="GO:0071555">
    <property type="term" value="P:cell wall organization"/>
    <property type="evidence" value="ECO:0007669"/>
    <property type="project" value="UniProtKB-KW"/>
</dbReference>
<comment type="caution">
    <text evidence="14">The sequence shown here is derived from an EMBL/GenBank/DDBJ whole genome shotgun (WGS) entry which is preliminary data.</text>
</comment>
<evidence type="ECO:0000259" key="13">
    <source>
        <dbReference type="SMART" id="SM00644"/>
    </source>
</evidence>
<evidence type="ECO:0000313" key="14">
    <source>
        <dbReference type="EMBL" id="GFE81301.1"/>
    </source>
</evidence>
<reference evidence="15" key="1">
    <citation type="submission" date="2020-01" db="EMBL/GenBank/DDBJ databases">
        <title>'Steroidobacter agaridevorans' sp. nov., agar-degrading bacteria isolated from rhizosphere soils.</title>
        <authorList>
            <person name="Ikenaga M."/>
            <person name="Kataoka M."/>
            <person name="Murouchi A."/>
            <person name="Katsuragi S."/>
            <person name="Sakai M."/>
        </authorList>
    </citation>
    <scope>NUCLEOTIDE SEQUENCE [LARGE SCALE GENOMIC DNA]</scope>
    <source>
        <strain evidence="15">YU21-B</strain>
    </source>
</reference>
<dbReference type="GO" id="GO:0008745">
    <property type="term" value="F:N-acetylmuramoyl-L-alanine amidase activity"/>
    <property type="evidence" value="ECO:0007669"/>
    <property type="project" value="UniProtKB-EC"/>
</dbReference>
<keyword evidence="9" id="KW-0862">Zinc</keyword>
<evidence type="ECO:0000256" key="4">
    <source>
        <dbReference type="ARBA" id="ARBA00007553"/>
    </source>
</evidence>
<name>A0A829YET1_9GAMM</name>
<dbReference type="PANTHER" id="PTHR30417:SF4">
    <property type="entry name" value="1,6-ANHYDRO-N-ACETYLMURAMYL-L-ALANINE AMIDASE AMPD"/>
    <property type="match status" value="1"/>
</dbReference>
<dbReference type="GO" id="GO:0009254">
    <property type="term" value="P:peptidoglycan turnover"/>
    <property type="evidence" value="ECO:0007669"/>
    <property type="project" value="TreeGrafter"/>
</dbReference>
<evidence type="ECO:0000256" key="12">
    <source>
        <dbReference type="ARBA" id="ARBA00042615"/>
    </source>
</evidence>
<dbReference type="GO" id="GO:0046872">
    <property type="term" value="F:metal ion binding"/>
    <property type="evidence" value="ECO:0007669"/>
    <property type="project" value="UniProtKB-KW"/>
</dbReference>
<proteinExistence type="inferred from homology"/>
<feature type="domain" description="N-acetylmuramoyl-L-alanine amidase" evidence="13">
    <location>
        <begin position="36"/>
        <end position="187"/>
    </location>
</feature>
<dbReference type="GO" id="GO:0005737">
    <property type="term" value="C:cytoplasm"/>
    <property type="evidence" value="ECO:0007669"/>
    <property type="project" value="UniProtKB-SubCell"/>
</dbReference>
<dbReference type="SUPFAM" id="SSF55846">
    <property type="entry name" value="N-acetylmuramoyl-L-alanine amidase-like"/>
    <property type="match status" value="1"/>
</dbReference>
<dbReference type="EC" id="3.5.1.28" evidence="5"/>
<evidence type="ECO:0000256" key="5">
    <source>
        <dbReference type="ARBA" id="ARBA00011901"/>
    </source>
</evidence>
<dbReference type="RefSeq" id="WP_161812970.1">
    <property type="nucleotide sequence ID" value="NZ_BLJN01000003.1"/>
</dbReference>
<keyword evidence="15" id="KW-1185">Reference proteome</keyword>
<dbReference type="InterPro" id="IPR002502">
    <property type="entry name" value="Amidase_domain"/>
</dbReference>
<dbReference type="Gene3D" id="3.40.80.10">
    <property type="entry name" value="Peptidoglycan recognition protein-like"/>
    <property type="match status" value="1"/>
</dbReference>
<comment type="similarity">
    <text evidence="4">Belongs to the N-acetylmuramoyl-L-alanine amidase 2 family.</text>
</comment>
<evidence type="ECO:0000256" key="8">
    <source>
        <dbReference type="ARBA" id="ARBA00022801"/>
    </source>
</evidence>
<evidence type="ECO:0000256" key="7">
    <source>
        <dbReference type="ARBA" id="ARBA00022723"/>
    </source>
</evidence>
<evidence type="ECO:0000256" key="2">
    <source>
        <dbReference type="ARBA" id="ARBA00001947"/>
    </source>
</evidence>
<dbReference type="GO" id="GO:0009253">
    <property type="term" value="P:peptidoglycan catabolic process"/>
    <property type="evidence" value="ECO:0007669"/>
    <property type="project" value="InterPro"/>
</dbReference>
<keyword evidence="7" id="KW-0479">Metal-binding</keyword>
<evidence type="ECO:0000256" key="1">
    <source>
        <dbReference type="ARBA" id="ARBA00001561"/>
    </source>
</evidence>
<evidence type="ECO:0000256" key="9">
    <source>
        <dbReference type="ARBA" id="ARBA00022833"/>
    </source>
</evidence>
<dbReference type="Pfam" id="PF01510">
    <property type="entry name" value="Amidase_2"/>
    <property type="match status" value="1"/>
</dbReference>
<evidence type="ECO:0000256" key="10">
    <source>
        <dbReference type="ARBA" id="ARBA00023316"/>
    </source>
</evidence>